<organism evidence="1 2">
    <name type="scientific">Candidatus Blautia faecavium</name>
    <dbReference type="NCBI Taxonomy" id="2838487"/>
    <lineage>
        <taxon>Bacteria</taxon>
        <taxon>Bacillati</taxon>
        <taxon>Bacillota</taxon>
        <taxon>Clostridia</taxon>
        <taxon>Lachnospirales</taxon>
        <taxon>Lachnospiraceae</taxon>
        <taxon>Blautia</taxon>
    </lineage>
</organism>
<proteinExistence type="predicted"/>
<sequence length="122" mass="14489">MKKKKKNETQINYLDLIPKCSEAIRWHRDLKKRVILEIENTGTFNRIAQKVFGKPRYTKVHLDSQGTFIWPLIDGEKTVMELAALVKEEFGEAAEPLYPRIVKYFQIMESYHFIKFINMPKK</sequence>
<reference evidence="1" key="2">
    <citation type="submission" date="2021-04" db="EMBL/GenBank/DDBJ databases">
        <authorList>
            <person name="Gilroy R."/>
        </authorList>
    </citation>
    <scope>NUCLEOTIDE SEQUENCE</scope>
    <source>
        <strain evidence="1">ChiSjej1B19-5720</strain>
    </source>
</reference>
<comment type="caution">
    <text evidence="1">The sequence shown here is derived from an EMBL/GenBank/DDBJ whole genome shotgun (WGS) entry which is preliminary data.</text>
</comment>
<gene>
    <name evidence="1" type="ORF">IAA06_12025</name>
</gene>
<reference evidence="1" key="1">
    <citation type="journal article" date="2021" name="PeerJ">
        <title>Extensive microbial diversity within the chicken gut microbiome revealed by metagenomics and culture.</title>
        <authorList>
            <person name="Gilroy R."/>
            <person name="Ravi A."/>
            <person name="Getino M."/>
            <person name="Pursley I."/>
            <person name="Horton D.L."/>
            <person name="Alikhan N.F."/>
            <person name="Baker D."/>
            <person name="Gharbi K."/>
            <person name="Hall N."/>
            <person name="Watson M."/>
            <person name="Adriaenssens E.M."/>
            <person name="Foster-Nyarko E."/>
            <person name="Jarju S."/>
            <person name="Secka A."/>
            <person name="Antonio M."/>
            <person name="Oren A."/>
            <person name="Chaudhuri R.R."/>
            <person name="La Ragione R."/>
            <person name="Hildebrand F."/>
            <person name="Pallen M.J."/>
        </authorList>
    </citation>
    <scope>NUCLEOTIDE SEQUENCE</scope>
    <source>
        <strain evidence="1">ChiSjej1B19-5720</strain>
    </source>
</reference>
<dbReference type="Gene3D" id="1.10.10.1150">
    <property type="entry name" value="Coenzyme PQQ synthesis protein D (PqqD)"/>
    <property type="match status" value="1"/>
</dbReference>
<evidence type="ECO:0000313" key="2">
    <source>
        <dbReference type="Proteomes" id="UP000823842"/>
    </source>
</evidence>
<dbReference type="Pfam" id="PF05402">
    <property type="entry name" value="PqqD"/>
    <property type="match status" value="1"/>
</dbReference>
<dbReference type="InterPro" id="IPR041881">
    <property type="entry name" value="PqqD_sf"/>
</dbReference>
<protein>
    <submittedName>
        <fullName evidence="1">PqqD family protein</fullName>
    </submittedName>
</protein>
<name>A0A9D2LTU5_9FIRM</name>
<dbReference type="EMBL" id="DWYZ01000219">
    <property type="protein sequence ID" value="HJB29500.1"/>
    <property type="molecule type" value="Genomic_DNA"/>
</dbReference>
<dbReference type="Proteomes" id="UP000823842">
    <property type="component" value="Unassembled WGS sequence"/>
</dbReference>
<accession>A0A9D2LTU5</accession>
<evidence type="ECO:0000313" key="1">
    <source>
        <dbReference type="EMBL" id="HJB29500.1"/>
    </source>
</evidence>
<dbReference type="InterPro" id="IPR008792">
    <property type="entry name" value="PQQD"/>
</dbReference>
<dbReference type="AlphaFoldDB" id="A0A9D2LTU5"/>